<name>A0AAD4HVU7_9PEZI</name>
<evidence type="ECO:0000256" key="1">
    <source>
        <dbReference type="SAM" id="MobiDB-lite"/>
    </source>
</evidence>
<feature type="compositionally biased region" description="Low complexity" evidence="1">
    <location>
        <begin position="64"/>
        <end position="77"/>
    </location>
</feature>
<evidence type="ECO:0000313" key="3">
    <source>
        <dbReference type="Proteomes" id="UP001197093"/>
    </source>
</evidence>
<reference evidence="2" key="1">
    <citation type="submission" date="2023-02" db="EMBL/GenBank/DDBJ databases">
        <authorList>
            <person name="Palmer J.M."/>
        </authorList>
    </citation>
    <scope>NUCLEOTIDE SEQUENCE</scope>
    <source>
        <strain evidence="2">FW57</strain>
    </source>
</reference>
<dbReference type="EMBL" id="JAHCVI010000002">
    <property type="protein sequence ID" value="KAG7288829.1"/>
    <property type="molecule type" value="Genomic_DNA"/>
</dbReference>
<gene>
    <name evidence="2" type="ORF">NEMBOFW57_005188</name>
</gene>
<evidence type="ECO:0000313" key="2">
    <source>
        <dbReference type="EMBL" id="KAG7288829.1"/>
    </source>
</evidence>
<dbReference type="Proteomes" id="UP001197093">
    <property type="component" value="Unassembled WGS sequence"/>
</dbReference>
<proteinExistence type="predicted"/>
<keyword evidence="3" id="KW-1185">Reference proteome</keyword>
<protein>
    <submittedName>
        <fullName evidence="2">Uncharacterized protein</fullName>
    </submittedName>
</protein>
<accession>A0AAD4HVU7</accession>
<sequence length="90" mass="9777">MCRYYAHQHACKHVSLSFAAFCDPASLIQNPCGQQHIWQTLAVEELCEDCKGLIIIIITATINNDSSSSSSSMGMARRGARGRGMEGGDE</sequence>
<feature type="region of interest" description="Disordered" evidence="1">
    <location>
        <begin position="64"/>
        <end position="90"/>
    </location>
</feature>
<comment type="caution">
    <text evidence="2">The sequence shown here is derived from an EMBL/GenBank/DDBJ whole genome shotgun (WGS) entry which is preliminary data.</text>
</comment>
<dbReference type="AlphaFoldDB" id="A0AAD4HVU7"/>
<organism evidence="2 3">
    <name type="scientific">Staphylotrichum longicolle</name>
    <dbReference type="NCBI Taxonomy" id="669026"/>
    <lineage>
        <taxon>Eukaryota</taxon>
        <taxon>Fungi</taxon>
        <taxon>Dikarya</taxon>
        <taxon>Ascomycota</taxon>
        <taxon>Pezizomycotina</taxon>
        <taxon>Sordariomycetes</taxon>
        <taxon>Sordariomycetidae</taxon>
        <taxon>Sordariales</taxon>
        <taxon>Chaetomiaceae</taxon>
        <taxon>Staphylotrichum</taxon>
    </lineage>
</organism>